<dbReference type="PROSITE" id="PS51165">
    <property type="entry name" value="THUMP"/>
    <property type="match status" value="1"/>
</dbReference>
<dbReference type="InterPro" id="IPR054170">
    <property type="entry name" value="RlmL_1st"/>
</dbReference>
<organism evidence="5 6">
    <name type="scientific">Citroniella saccharovorans</name>
    <dbReference type="NCBI Taxonomy" id="2053367"/>
    <lineage>
        <taxon>Bacteria</taxon>
        <taxon>Bacillati</taxon>
        <taxon>Bacillota</taxon>
        <taxon>Tissierellia</taxon>
        <taxon>Tissierellales</taxon>
        <taxon>Peptoniphilaceae</taxon>
        <taxon>Citroniella</taxon>
    </lineage>
</organism>
<dbReference type="SUPFAM" id="SSF53335">
    <property type="entry name" value="S-adenosyl-L-methionine-dependent methyltransferases"/>
    <property type="match status" value="1"/>
</dbReference>
<dbReference type="Pfam" id="PF01170">
    <property type="entry name" value="UPF0020"/>
    <property type="match status" value="1"/>
</dbReference>
<dbReference type="Proteomes" id="UP001357733">
    <property type="component" value="Unassembled WGS sequence"/>
</dbReference>
<dbReference type="InterPro" id="IPR002052">
    <property type="entry name" value="DNA_methylase_N6_adenine_CS"/>
</dbReference>
<dbReference type="InterPro" id="IPR029063">
    <property type="entry name" value="SAM-dependent_MTases_sf"/>
</dbReference>
<dbReference type="PANTHER" id="PTHR47313:SF1">
    <property type="entry name" value="RIBOSOMAL RNA LARGE SUBUNIT METHYLTRANSFERASE K_L"/>
    <property type="match status" value="1"/>
</dbReference>
<dbReference type="InterPro" id="IPR000241">
    <property type="entry name" value="RlmKL-like_Mtase"/>
</dbReference>
<dbReference type="CDD" id="cd11715">
    <property type="entry name" value="THUMP_AdoMetMT"/>
    <property type="match status" value="1"/>
</dbReference>
<evidence type="ECO:0000313" key="6">
    <source>
        <dbReference type="Proteomes" id="UP001357733"/>
    </source>
</evidence>
<evidence type="ECO:0000256" key="2">
    <source>
        <dbReference type="ARBA" id="ARBA00022679"/>
    </source>
</evidence>
<proteinExistence type="predicted"/>
<sequence length="387" mass="44846">MENLNLNHKYKIIITTNFGLEAVVKRELFSLGYDKLKVSDRKIELEGTANDIARLNINLRCAERVYIALTSFKTTSFEELFDKTYSFNWMDIIKKGGAFPVNGKSYKSKLFSISDSQRIVKKAIAERLKSEYKTDWVNEDGPRYQLEIDLNSDIATITLDTSGRGLHRRGYRTRAGDAPLKETLAAALVYLSFYSLDQKRTLIDPFCGSGTIPIEAAMIKRNIAPGLDREFDFMYWDNLGFDKAYEEARSEAMSKIDFDKKLSIIASDIDKWQIIKAKDNASRLGLEDDIRFFVKDFRKLDLRDDHSVLISNPPYGVRLGEEKEIEKLSIDLGEKFSKFKNLSLYFLTSFDEFEHFFGRKADRKRKLYNGKIKTNYYQYYGNKPKEV</sequence>
<dbReference type="PROSITE" id="PS01261">
    <property type="entry name" value="UPF0020"/>
    <property type="match status" value="1"/>
</dbReference>
<comment type="caution">
    <text evidence="5">The sequence shown here is derived from an EMBL/GenBank/DDBJ whole genome shotgun (WGS) entry which is preliminary data.</text>
</comment>
<name>A0AAW9MSB0_9FIRM</name>
<gene>
    <name evidence="5" type="ORF">VLK81_08350</name>
</gene>
<accession>A0AAW9MSB0</accession>
<dbReference type="PROSITE" id="PS00092">
    <property type="entry name" value="N6_MTASE"/>
    <property type="match status" value="1"/>
</dbReference>
<evidence type="ECO:0000313" key="5">
    <source>
        <dbReference type="EMBL" id="MEB3429996.1"/>
    </source>
</evidence>
<reference evidence="5 6" key="1">
    <citation type="submission" date="2024-01" db="EMBL/GenBank/DDBJ databases">
        <title>Complete genome sequence of Citroniella saccharovorans strain M6.X9, isolated from human fecal sample.</title>
        <authorList>
            <person name="Cheng G."/>
            <person name="Westerholm M."/>
            <person name="Schnurer A."/>
        </authorList>
    </citation>
    <scope>NUCLEOTIDE SEQUENCE [LARGE SCALE GENOMIC DNA]</scope>
    <source>
        <strain evidence="5 6">DSM 29873</strain>
    </source>
</reference>
<dbReference type="Gene3D" id="3.40.50.150">
    <property type="entry name" value="Vaccinia Virus protein VP39"/>
    <property type="match status" value="1"/>
</dbReference>
<protein>
    <submittedName>
        <fullName evidence="5">Class I SAM-dependent RNA methyltransferase</fullName>
    </submittedName>
</protein>
<dbReference type="Pfam" id="PF02926">
    <property type="entry name" value="THUMP"/>
    <property type="match status" value="1"/>
</dbReference>
<dbReference type="GO" id="GO:0003723">
    <property type="term" value="F:RNA binding"/>
    <property type="evidence" value="ECO:0007669"/>
    <property type="project" value="UniProtKB-UniRule"/>
</dbReference>
<keyword evidence="1 5" id="KW-0489">Methyltransferase</keyword>
<dbReference type="RefSeq" id="WP_324620150.1">
    <property type="nucleotide sequence ID" value="NZ_JAYKOT010000003.1"/>
</dbReference>
<keyword evidence="2" id="KW-0808">Transferase</keyword>
<dbReference type="EMBL" id="JAYKOT010000003">
    <property type="protein sequence ID" value="MEB3429996.1"/>
    <property type="molecule type" value="Genomic_DNA"/>
</dbReference>
<keyword evidence="3" id="KW-0694">RNA-binding</keyword>
<evidence type="ECO:0000256" key="1">
    <source>
        <dbReference type="ARBA" id="ARBA00022603"/>
    </source>
</evidence>
<dbReference type="GO" id="GO:0070043">
    <property type="term" value="F:rRNA (guanine-N7-)-methyltransferase activity"/>
    <property type="evidence" value="ECO:0007669"/>
    <property type="project" value="TreeGrafter"/>
</dbReference>
<dbReference type="AlphaFoldDB" id="A0AAW9MSB0"/>
<evidence type="ECO:0000256" key="3">
    <source>
        <dbReference type="PROSITE-ProRule" id="PRU00529"/>
    </source>
</evidence>
<dbReference type="InterPro" id="IPR053943">
    <property type="entry name" value="RlmKL-like_Mtase_CS"/>
</dbReference>
<evidence type="ECO:0000259" key="4">
    <source>
        <dbReference type="PROSITE" id="PS51165"/>
    </source>
</evidence>
<dbReference type="GO" id="GO:0008990">
    <property type="term" value="F:rRNA (guanine-N2-)-methyltransferase activity"/>
    <property type="evidence" value="ECO:0007669"/>
    <property type="project" value="TreeGrafter"/>
</dbReference>
<dbReference type="InterPro" id="IPR004114">
    <property type="entry name" value="THUMP_dom"/>
</dbReference>
<dbReference type="Gene3D" id="3.30.2130.30">
    <property type="match status" value="1"/>
</dbReference>
<dbReference type="SMART" id="SM00981">
    <property type="entry name" value="THUMP"/>
    <property type="match status" value="1"/>
</dbReference>
<keyword evidence="6" id="KW-1185">Reference proteome</keyword>
<dbReference type="PANTHER" id="PTHR47313">
    <property type="entry name" value="RIBOSOMAL RNA LARGE SUBUNIT METHYLTRANSFERASE K/L"/>
    <property type="match status" value="1"/>
</dbReference>
<dbReference type="Pfam" id="PF22020">
    <property type="entry name" value="RlmL_1st"/>
    <property type="match status" value="1"/>
</dbReference>
<feature type="domain" description="THUMP" evidence="4">
    <location>
        <begin position="51"/>
        <end position="161"/>
    </location>
</feature>